<dbReference type="Gene3D" id="3.40.50.150">
    <property type="entry name" value="Vaccinia Virus protein VP39"/>
    <property type="match status" value="1"/>
</dbReference>
<dbReference type="InParanoid" id="A0A3G9J9S7"/>
<dbReference type="Pfam" id="PF13649">
    <property type="entry name" value="Methyltransf_25"/>
    <property type="match status" value="1"/>
</dbReference>
<dbReference type="RefSeq" id="WP_125118102.1">
    <property type="nucleotide sequence ID" value="NZ_AP019309.1"/>
</dbReference>
<dbReference type="AlphaFoldDB" id="A0A3G9J9S7"/>
<evidence type="ECO:0000256" key="1">
    <source>
        <dbReference type="ARBA" id="ARBA00022603"/>
    </source>
</evidence>
<dbReference type="KEGG" id="ebm:SG0102_00590"/>
<evidence type="ECO:0000313" key="4">
    <source>
        <dbReference type="EMBL" id="BBH25125.1"/>
    </source>
</evidence>
<name>A0A3G9J9S7_9FIRM</name>
<dbReference type="CDD" id="cd02440">
    <property type="entry name" value="AdoMet_MTases"/>
    <property type="match status" value="1"/>
</dbReference>
<keyword evidence="5" id="KW-1185">Reference proteome</keyword>
<evidence type="ECO:0000256" key="2">
    <source>
        <dbReference type="ARBA" id="ARBA00022679"/>
    </source>
</evidence>
<dbReference type="SUPFAM" id="SSF53335">
    <property type="entry name" value="S-adenosyl-L-methionine-dependent methyltransferases"/>
    <property type="match status" value="1"/>
</dbReference>
<evidence type="ECO:0000259" key="3">
    <source>
        <dbReference type="Pfam" id="PF13649"/>
    </source>
</evidence>
<dbReference type="PANTHER" id="PTHR43861:SF1">
    <property type="entry name" value="TRANS-ACONITATE 2-METHYLTRANSFERASE"/>
    <property type="match status" value="1"/>
</dbReference>
<dbReference type="InterPro" id="IPR029063">
    <property type="entry name" value="SAM-dependent_MTases_sf"/>
</dbReference>
<proteinExistence type="predicted"/>
<dbReference type="PANTHER" id="PTHR43861">
    <property type="entry name" value="TRANS-ACONITATE 2-METHYLTRANSFERASE-RELATED"/>
    <property type="match status" value="1"/>
</dbReference>
<gene>
    <name evidence="4" type="ORF">SG0102_00590</name>
</gene>
<dbReference type="GO" id="GO:0032259">
    <property type="term" value="P:methylation"/>
    <property type="evidence" value="ECO:0007669"/>
    <property type="project" value="UniProtKB-KW"/>
</dbReference>
<keyword evidence="2 4" id="KW-0808">Transferase</keyword>
<protein>
    <submittedName>
        <fullName evidence="4">SAM-dependent methyltransferase</fullName>
    </submittedName>
</protein>
<dbReference type="Proteomes" id="UP000268059">
    <property type="component" value="Chromosome"/>
</dbReference>
<sequence length="197" mass="22657">MSNTIDYYNKNADAFAKETQSLDFSVTQEKFLSYLKEGDLILDFGCGAGRDTKYFLDHGYRVEAMDGSEALCKIASRYTGIEVKHMYFEELEESRKYDGIWACSSILHLPYDALVEVLKKMQKALKPSGIIYTSFKYGDFAGERHGRYFMNFTQASFASLLSQVGGLTVIEEWITGDVRHDREDERWLNVLLRRSQS</sequence>
<dbReference type="EMBL" id="AP019309">
    <property type="protein sequence ID" value="BBH25125.1"/>
    <property type="molecule type" value="Genomic_DNA"/>
</dbReference>
<accession>A0A3G9J9S7</accession>
<organism evidence="4 5">
    <name type="scientific">Intestinibaculum porci</name>
    <dbReference type="NCBI Taxonomy" id="2487118"/>
    <lineage>
        <taxon>Bacteria</taxon>
        <taxon>Bacillati</taxon>
        <taxon>Bacillota</taxon>
        <taxon>Erysipelotrichia</taxon>
        <taxon>Erysipelotrichales</taxon>
        <taxon>Erysipelotrichaceae</taxon>
        <taxon>Intestinibaculum</taxon>
    </lineage>
</organism>
<evidence type="ECO:0000313" key="5">
    <source>
        <dbReference type="Proteomes" id="UP000268059"/>
    </source>
</evidence>
<reference evidence="4 5" key="1">
    <citation type="submission" date="2018-11" db="EMBL/GenBank/DDBJ databases">
        <title>Novel Erysipelotrichaceae bacterium isolated from small intestine of a swine.</title>
        <authorList>
            <person name="Kim J.S."/>
            <person name="Choe H."/>
            <person name="Lee Y.R."/>
            <person name="Kim K.M."/>
            <person name="Park D.S."/>
        </authorList>
    </citation>
    <scope>NUCLEOTIDE SEQUENCE [LARGE SCALE GENOMIC DNA]</scope>
    <source>
        <strain evidence="4 5">SG0102</strain>
    </source>
</reference>
<keyword evidence="1 4" id="KW-0489">Methyltransferase</keyword>
<dbReference type="OrthoDB" id="9804312at2"/>
<dbReference type="GO" id="GO:0008168">
    <property type="term" value="F:methyltransferase activity"/>
    <property type="evidence" value="ECO:0007669"/>
    <property type="project" value="UniProtKB-KW"/>
</dbReference>
<feature type="domain" description="Methyltransferase" evidence="3">
    <location>
        <begin position="41"/>
        <end position="129"/>
    </location>
</feature>
<dbReference type="InterPro" id="IPR041698">
    <property type="entry name" value="Methyltransf_25"/>
</dbReference>